<dbReference type="EMBL" id="CATOUU010000202">
    <property type="protein sequence ID" value="CAI9920577.1"/>
    <property type="molecule type" value="Genomic_DNA"/>
</dbReference>
<evidence type="ECO:0000313" key="4">
    <source>
        <dbReference type="EMBL" id="CAL6054353.1"/>
    </source>
</evidence>
<organism evidence="3">
    <name type="scientific">Hexamita inflata</name>
    <dbReference type="NCBI Taxonomy" id="28002"/>
    <lineage>
        <taxon>Eukaryota</taxon>
        <taxon>Metamonada</taxon>
        <taxon>Diplomonadida</taxon>
        <taxon>Hexamitidae</taxon>
        <taxon>Hexamitinae</taxon>
        <taxon>Hexamita</taxon>
    </lineage>
</organism>
<comment type="caution">
    <text evidence="3">The sequence shown here is derived from an EMBL/GenBank/DDBJ whole genome shotgun (WGS) entry which is preliminary data.</text>
</comment>
<evidence type="ECO:0000313" key="5">
    <source>
        <dbReference type="Proteomes" id="UP001642409"/>
    </source>
</evidence>
<gene>
    <name evidence="4" type="ORF">HINF_LOCUS46022</name>
    <name evidence="3" type="ORF">HINF_LOCUS8222</name>
</gene>
<dbReference type="SUPFAM" id="SSF52075">
    <property type="entry name" value="Outer arm dynein light chain 1"/>
    <property type="match status" value="1"/>
</dbReference>
<dbReference type="InterPro" id="IPR032675">
    <property type="entry name" value="LRR_dom_sf"/>
</dbReference>
<dbReference type="AlphaFoldDB" id="A0AA86TMY1"/>
<accession>A0AA86TMY1</accession>
<reference evidence="3" key="1">
    <citation type="submission" date="2023-06" db="EMBL/GenBank/DDBJ databases">
        <authorList>
            <person name="Kurt Z."/>
        </authorList>
    </citation>
    <scope>NUCLEOTIDE SEQUENCE</scope>
</reference>
<proteinExistence type="predicted"/>
<keyword evidence="5" id="KW-1185">Reference proteome</keyword>
<keyword evidence="1" id="KW-0433">Leucine-rich repeat</keyword>
<reference evidence="4 5" key="2">
    <citation type="submission" date="2024-07" db="EMBL/GenBank/DDBJ databases">
        <authorList>
            <person name="Akdeniz Z."/>
        </authorList>
    </citation>
    <scope>NUCLEOTIDE SEQUENCE [LARGE SCALE GENOMIC DNA]</scope>
</reference>
<dbReference type="InterPro" id="IPR001611">
    <property type="entry name" value="Leu-rich_rpt"/>
</dbReference>
<keyword evidence="2" id="KW-0677">Repeat</keyword>
<dbReference type="GO" id="GO:0005737">
    <property type="term" value="C:cytoplasm"/>
    <property type="evidence" value="ECO:0007669"/>
    <property type="project" value="TreeGrafter"/>
</dbReference>
<evidence type="ECO:0000256" key="2">
    <source>
        <dbReference type="ARBA" id="ARBA00022737"/>
    </source>
</evidence>
<evidence type="ECO:0000256" key="1">
    <source>
        <dbReference type="ARBA" id="ARBA00022614"/>
    </source>
</evidence>
<dbReference type="PROSITE" id="PS51450">
    <property type="entry name" value="LRR"/>
    <property type="match status" value="1"/>
</dbReference>
<evidence type="ECO:0000313" key="3">
    <source>
        <dbReference type="EMBL" id="CAI9920577.1"/>
    </source>
</evidence>
<sequence>MIGLTKLRMNECQISCTKALKLLVNLVELSLDRNEGIDIISIQYLTKLTKLSLRKCNLDSLDALRPLKKLKVLNIYGNKIVNLYPLVDLKQISQLDARKNKIIDFQAIQQHQHFNRFYLKEQEQPTQEEQKTANTMRLINDSIGSQKYIYKQSIYSKSQCNTFRIIIAEIIKKQYENHSKFDTLAMTLFKQMNE</sequence>
<dbReference type="Proteomes" id="UP001642409">
    <property type="component" value="Unassembled WGS sequence"/>
</dbReference>
<dbReference type="Gene3D" id="3.80.10.10">
    <property type="entry name" value="Ribonuclease Inhibitor"/>
    <property type="match status" value="1"/>
</dbReference>
<protein>
    <submittedName>
        <fullName evidence="3">Uncharacterized protein</fullName>
    </submittedName>
</protein>
<dbReference type="PANTHER" id="PTHR15454">
    <property type="entry name" value="NISCHARIN RELATED"/>
    <property type="match status" value="1"/>
</dbReference>
<dbReference type="EMBL" id="CAXDID020000202">
    <property type="protein sequence ID" value="CAL6054353.1"/>
    <property type="molecule type" value="Genomic_DNA"/>
</dbReference>
<name>A0AA86TMY1_9EUKA</name>